<gene>
    <name evidence="6" type="ORF">SAMN05444354_102291</name>
</gene>
<sequence>MTVMKPKNHRTALPVPGSWGGWRRLGATLSLAGALLGSAACDDEDEVVPPPPPPEQVLSESAKKGLEILGFPLDVSGMSVAEKERIGRGSYLVNAVGECSGCHNYNSANGPPQYMGGGTPYPIGPGAVVYARNLTSDPDVGMRLTEAQFIDTMRTGRDYLSEDDAEALIVMPWVGYRWMSTEDLKAMYAFFTKVPAVKNAVPADIKGPAGAARPIPFPSNFVDGAVSRPLPSEEGDYPGHATRGLAVQPLADPPALAGFSAADREKYGRGSYLVMVAECNSCHTNPDRNYAPGPNPDFGKITTAGYLTGGRVFDVPPGLNAMTGYSRTLGANLLGATHSRLPDTYEAFRDIMTTKKVAGPEPRRDLAFPMYSAAEAYAKMLDSDLEAIYFYLKTQTRLTGAADKQPQAPTYFCMGDADCANHGGTCNMSSTPGQGINQCVGSACTQDIDCGACQVCTAGKCEAPPASSTCAVSGI</sequence>
<dbReference type="InterPro" id="IPR036909">
    <property type="entry name" value="Cyt_c-like_dom_sf"/>
</dbReference>
<dbReference type="SUPFAM" id="SSF46626">
    <property type="entry name" value="Cytochrome c"/>
    <property type="match status" value="2"/>
</dbReference>
<dbReference type="GO" id="GO:0009055">
    <property type="term" value="F:electron transfer activity"/>
    <property type="evidence" value="ECO:0007669"/>
    <property type="project" value="InterPro"/>
</dbReference>
<evidence type="ECO:0000256" key="2">
    <source>
        <dbReference type="ARBA" id="ARBA00022723"/>
    </source>
</evidence>
<evidence type="ECO:0000256" key="1">
    <source>
        <dbReference type="ARBA" id="ARBA00022617"/>
    </source>
</evidence>
<proteinExistence type="predicted"/>
<dbReference type="PANTHER" id="PTHR35008">
    <property type="entry name" value="BLL4482 PROTEIN-RELATED"/>
    <property type="match status" value="1"/>
</dbReference>
<dbReference type="GO" id="GO:0020037">
    <property type="term" value="F:heme binding"/>
    <property type="evidence" value="ECO:0007669"/>
    <property type="project" value="InterPro"/>
</dbReference>
<evidence type="ECO:0000259" key="5">
    <source>
        <dbReference type="PROSITE" id="PS51007"/>
    </source>
</evidence>
<accession>A0A1H7JQ49</accession>
<evidence type="ECO:0000256" key="3">
    <source>
        <dbReference type="ARBA" id="ARBA00023004"/>
    </source>
</evidence>
<dbReference type="Proteomes" id="UP000182719">
    <property type="component" value="Unassembled WGS sequence"/>
</dbReference>
<dbReference type="InterPro" id="IPR051459">
    <property type="entry name" value="Cytochrome_c-type_DH"/>
</dbReference>
<feature type="domain" description="Cytochrome c" evidence="5">
    <location>
        <begin position="265"/>
        <end position="396"/>
    </location>
</feature>
<evidence type="ECO:0000313" key="6">
    <source>
        <dbReference type="EMBL" id="SEK76713.1"/>
    </source>
</evidence>
<dbReference type="InterPro" id="IPR009056">
    <property type="entry name" value="Cyt_c-like_dom"/>
</dbReference>
<protein>
    <recommendedName>
        <fullName evidence="5">Cytochrome c domain-containing protein</fullName>
    </recommendedName>
</protein>
<dbReference type="PANTHER" id="PTHR35008:SF8">
    <property type="entry name" value="ALCOHOL DEHYDROGENASE CYTOCHROME C SUBUNIT"/>
    <property type="match status" value="1"/>
</dbReference>
<name>A0A1H7JQ49_STIAU</name>
<dbReference type="GO" id="GO:0046872">
    <property type="term" value="F:metal ion binding"/>
    <property type="evidence" value="ECO:0007669"/>
    <property type="project" value="UniProtKB-KW"/>
</dbReference>
<dbReference type="EMBL" id="FOAP01000002">
    <property type="protein sequence ID" value="SEK76713.1"/>
    <property type="molecule type" value="Genomic_DNA"/>
</dbReference>
<keyword evidence="2 4" id="KW-0479">Metal-binding</keyword>
<evidence type="ECO:0000313" key="7">
    <source>
        <dbReference type="Proteomes" id="UP000182719"/>
    </source>
</evidence>
<dbReference type="AlphaFoldDB" id="A0A1H7JQ49"/>
<feature type="domain" description="Cytochrome c" evidence="5">
    <location>
        <begin position="84"/>
        <end position="195"/>
    </location>
</feature>
<keyword evidence="7" id="KW-1185">Reference proteome</keyword>
<organism evidence="6 7">
    <name type="scientific">Stigmatella aurantiaca</name>
    <dbReference type="NCBI Taxonomy" id="41"/>
    <lineage>
        <taxon>Bacteria</taxon>
        <taxon>Pseudomonadati</taxon>
        <taxon>Myxococcota</taxon>
        <taxon>Myxococcia</taxon>
        <taxon>Myxococcales</taxon>
        <taxon>Cystobacterineae</taxon>
        <taxon>Archangiaceae</taxon>
        <taxon>Stigmatella</taxon>
    </lineage>
</organism>
<keyword evidence="1 4" id="KW-0349">Heme</keyword>
<dbReference type="PROSITE" id="PS51007">
    <property type="entry name" value="CYTC"/>
    <property type="match status" value="2"/>
</dbReference>
<evidence type="ECO:0000256" key="4">
    <source>
        <dbReference type="PROSITE-ProRule" id="PRU00433"/>
    </source>
</evidence>
<reference evidence="7" key="1">
    <citation type="submission" date="2016-10" db="EMBL/GenBank/DDBJ databases">
        <authorList>
            <person name="Varghese N."/>
            <person name="Submissions S."/>
        </authorList>
    </citation>
    <scope>NUCLEOTIDE SEQUENCE [LARGE SCALE GENOMIC DNA]</scope>
    <source>
        <strain evidence="7">DSM 17044</strain>
    </source>
</reference>
<keyword evidence="3 4" id="KW-0408">Iron</keyword>